<dbReference type="Proteomes" id="UP000539953">
    <property type="component" value="Unassembled WGS sequence"/>
</dbReference>
<comment type="caution">
    <text evidence="2">The sequence shown here is derived from an EMBL/GenBank/DDBJ whole genome shotgun (WGS) entry which is preliminary data.</text>
</comment>
<dbReference type="PANTHER" id="PTHR40399">
    <property type="entry name" value="PTS SYSTEM GLUCITOL/SORBITOL-SPECIFIC EIIC COMPONENT"/>
    <property type="match status" value="1"/>
</dbReference>
<dbReference type="RefSeq" id="WP_183327329.1">
    <property type="nucleotide sequence ID" value="NZ_JACHHK010000002.1"/>
</dbReference>
<feature type="transmembrane region" description="Helical" evidence="1">
    <location>
        <begin position="64"/>
        <end position="87"/>
    </location>
</feature>
<dbReference type="PIRSF" id="PIRSF038321">
    <property type="entry name" value="PTS_glc_srb_IIC"/>
    <property type="match status" value="1"/>
</dbReference>
<sequence>MDVITAIAQGFIGWFTTGGETFTGWVTGIIPQVVCLMTFMNSIVKLVGEKKVEAGAQKLTKNAILRYSLFPLLADMFLANPMCYTFGRFVEEKYKPAFYDSCVSFLHPITGLFPHANAGELFVYLGIAQGLQKAGYELGGLAVRYFIVGLIVITLRGLITQRIYFHLAGIKE</sequence>
<dbReference type="GO" id="GO:0016020">
    <property type="term" value="C:membrane"/>
    <property type="evidence" value="ECO:0007669"/>
    <property type="project" value="InterPro"/>
</dbReference>
<evidence type="ECO:0000256" key="1">
    <source>
        <dbReference type="SAM" id="Phobius"/>
    </source>
</evidence>
<evidence type="ECO:0000313" key="2">
    <source>
        <dbReference type="EMBL" id="MBB5182546.1"/>
    </source>
</evidence>
<gene>
    <name evidence="2" type="ORF">HNQ47_000565</name>
</gene>
<dbReference type="GO" id="GO:0009401">
    <property type="term" value="P:phosphoenolpyruvate-dependent sugar phosphotransferase system"/>
    <property type="evidence" value="ECO:0007669"/>
    <property type="project" value="InterPro"/>
</dbReference>
<keyword evidence="1" id="KW-0812">Transmembrane</keyword>
<reference evidence="2 3" key="1">
    <citation type="submission" date="2020-08" db="EMBL/GenBank/DDBJ databases">
        <title>Genomic Encyclopedia of Type Strains, Phase IV (KMG-IV): sequencing the most valuable type-strain genomes for metagenomic binning, comparative biology and taxonomic classification.</title>
        <authorList>
            <person name="Goeker M."/>
        </authorList>
    </citation>
    <scope>NUCLEOTIDE SEQUENCE [LARGE SCALE GENOMIC DNA]</scope>
    <source>
        <strain evidence="2 3">DSM 25799</strain>
    </source>
</reference>
<accession>A0A7W8FVT2</accession>
<keyword evidence="1" id="KW-1133">Transmembrane helix</keyword>
<dbReference type="AlphaFoldDB" id="A0A7W8FVT2"/>
<feature type="transmembrane region" description="Helical" evidence="1">
    <location>
        <begin position="22"/>
        <end position="44"/>
    </location>
</feature>
<dbReference type="InterPro" id="IPR004699">
    <property type="entry name" value="PTS_IID_sorb"/>
</dbReference>
<dbReference type="Pfam" id="PF03608">
    <property type="entry name" value="EII-GUT"/>
    <property type="match status" value="1"/>
</dbReference>
<dbReference type="PANTHER" id="PTHR40399:SF1">
    <property type="entry name" value="PTS SYSTEM GLUCITOL_SORBITOL-SPECIFIC EIIC COMPONENT"/>
    <property type="match status" value="1"/>
</dbReference>
<dbReference type="NCBIfam" id="TIGR00821">
    <property type="entry name" value="EII-GUT"/>
    <property type="match status" value="1"/>
</dbReference>
<proteinExistence type="predicted"/>
<dbReference type="EMBL" id="JACHHK010000002">
    <property type="protein sequence ID" value="MBB5182546.1"/>
    <property type="molecule type" value="Genomic_DNA"/>
</dbReference>
<keyword evidence="1" id="KW-0472">Membrane</keyword>
<protein>
    <submittedName>
        <fullName evidence="2">PTS system glucitol/sorbitol-specific IIC component</fullName>
    </submittedName>
</protein>
<dbReference type="PROSITE" id="PS51107">
    <property type="entry name" value="PTS_EIIC_TYPE_5"/>
    <property type="match status" value="1"/>
</dbReference>
<keyword evidence="3" id="KW-1185">Reference proteome</keyword>
<organism evidence="2 3">
    <name type="scientific">Catenisphaera adipataccumulans</name>
    <dbReference type="NCBI Taxonomy" id="700500"/>
    <lineage>
        <taxon>Bacteria</taxon>
        <taxon>Bacillati</taxon>
        <taxon>Bacillota</taxon>
        <taxon>Erysipelotrichia</taxon>
        <taxon>Erysipelotrichales</taxon>
        <taxon>Erysipelotrichaceae</taxon>
        <taxon>Catenisphaera</taxon>
    </lineage>
</organism>
<name>A0A7W8FVT2_9FIRM</name>
<feature type="transmembrane region" description="Helical" evidence="1">
    <location>
        <begin position="141"/>
        <end position="159"/>
    </location>
</feature>
<evidence type="ECO:0000313" key="3">
    <source>
        <dbReference type="Proteomes" id="UP000539953"/>
    </source>
</evidence>